<comment type="catalytic activity">
    <reaction evidence="10 11">
        <text>D-alanyl-D-alanine + UDP-N-acetyl-alpha-D-muramoyl-L-alanyl-gamma-D-glutamyl-meso-2,6-diaminopimelate + ATP = UDP-N-acetyl-alpha-D-muramoyl-L-alanyl-gamma-D-glutamyl-meso-2,6-diaminopimeloyl-D-alanyl-D-alanine + ADP + phosphate + H(+)</text>
        <dbReference type="Rhea" id="RHEA:28374"/>
        <dbReference type="ChEBI" id="CHEBI:15378"/>
        <dbReference type="ChEBI" id="CHEBI:30616"/>
        <dbReference type="ChEBI" id="CHEBI:43474"/>
        <dbReference type="ChEBI" id="CHEBI:57822"/>
        <dbReference type="ChEBI" id="CHEBI:61386"/>
        <dbReference type="ChEBI" id="CHEBI:83905"/>
        <dbReference type="ChEBI" id="CHEBI:456216"/>
        <dbReference type="EC" id="6.3.2.10"/>
    </reaction>
</comment>
<dbReference type="InterPro" id="IPR036565">
    <property type="entry name" value="Mur-like_cat_sf"/>
</dbReference>
<dbReference type="PANTHER" id="PTHR43024">
    <property type="entry name" value="UDP-N-ACETYLMURAMOYL-TRIPEPTIDE--D-ALANYL-D-ALANINE LIGASE"/>
    <property type="match status" value="1"/>
</dbReference>
<organism evidence="15 16">
    <name type="scientific">Sphingobium psychrophilum</name>
    <dbReference type="NCBI Taxonomy" id="2728834"/>
    <lineage>
        <taxon>Bacteria</taxon>
        <taxon>Pseudomonadati</taxon>
        <taxon>Pseudomonadota</taxon>
        <taxon>Alphaproteobacteria</taxon>
        <taxon>Sphingomonadales</taxon>
        <taxon>Sphingomonadaceae</taxon>
        <taxon>Sphingobium</taxon>
    </lineage>
</organism>
<dbReference type="GO" id="GO:0051301">
    <property type="term" value="P:cell division"/>
    <property type="evidence" value="ECO:0007669"/>
    <property type="project" value="UniProtKB-KW"/>
</dbReference>
<dbReference type="Proteomes" id="UP000519023">
    <property type="component" value="Unassembled WGS sequence"/>
</dbReference>
<keyword evidence="7 10" id="KW-0573">Peptidoglycan synthesis</keyword>
<keyword evidence="6 10" id="KW-0133">Cell shape</keyword>
<keyword evidence="2 10" id="KW-0436">Ligase</keyword>
<evidence type="ECO:0000256" key="4">
    <source>
        <dbReference type="ARBA" id="ARBA00022741"/>
    </source>
</evidence>
<evidence type="ECO:0000256" key="5">
    <source>
        <dbReference type="ARBA" id="ARBA00022840"/>
    </source>
</evidence>
<dbReference type="HAMAP" id="MF_02019">
    <property type="entry name" value="MurF"/>
    <property type="match status" value="1"/>
</dbReference>
<dbReference type="InterPro" id="IPR051046">
    <property type="entry name" value="MurCDEF_CellWall_CoF430Synth"/>
</dbReference>
<feature type="domain" description="Mur ligase C-terminal" evidence="13">
    <location>
        <begin position="331"/>
        <end position="441"/>
    </location>
</feature>
<evidence type="ECO:0000256" key="6">
    <source>
        <dbReference type="ARBA" id="ARBA00022960"/>
    </source>
</evidence>
<protein>
    <recommendedName>
        <fullName evidence="10 11">UDP-N-acetylmuramoyl-tripeptide--D-alanyl-D-alanine ligase</fullName>
        <ecNumber evidence="10 11">6.3.2.10</ecNumber>
    </recommendedName>
    <alternativeName>
        <fullName evidence="10">D-alanyl-D-alanine-adding enzyme</fullName>
    </alternativeName>
</protein>
<evidence type="ECO:0000256" key="11">
    <source>
        <dbReference type="RuleBase" id="RU004136"/>
    </source>
</evidence>
<dbReference type="AlphaFoldDB" id="A0A7X9WWT5"/>
<feature type="domain" description="Mur ligase N-terminal catalytic" evidence="12">
    <location>
        <begin position="24"/>
        <end position="71"/>
    </location>
</feature>
<evidence type="ECO:0000256" key="2">
    <source>
        <dbReference type="ARBA" id="ARBA00022598"/>
    </source>
</evidence>
<dbReference type="GO" id="GO:0008360">
    <property type="term" value="P:regulation of cell shape"/>
    <property type="evidence" value="ECO:0007669"/>
    <property type="project" value="UniProtKB-KW"/>
</dbReference>
<dbReference type="EC" id="6.3.2.10" evidence="10 11"/>
<dbReference type="Pfam" id="PF02875">
    <property type="entry name" value="Mur_ligase_C"/>
    <property type="match status" value="1"/>
</dbReference>
<dbReference type="PANTHER" id="PTHR43024:SF1">
    <property type="entry name" value="UDP-N-ACETYLMURAMOYL-TRIPEPTIDE--D-ALANYL-D-ALANINE LIGASE"/>
    <property type="match status" value="1"/>
</dbReference>
<dbReference type="SUPFAM" id="SSF53244">
    <property type="entry name" value="MurD-like peptide ligases, peptide-binding domain"/>
    <property type="match status" value="1"/>
</dbReference>
<dbReference type="InterPro" id="IPR036615">
    <property type="entry name" value="Mur_ligase_C_dom_sf"/>
</dbReference>
<dbReference type="GO" id="GO:0071555">
    <property type="term" value="P:cell wall organization"/>
    <property type="evidence" value="ECO:0007669"/>
    <property type="project" value="UniProtKB-KW"/>
</dbReference>
<dbReference type="Gene3D" id="3.40.1390.10">
    <property type="entry name" value="MurE/MurF, N-terminal domain"/>
    <property type="match status" value="1"/>
</dbReference>
<dbReference type="NCBIfam" id="TIGR01143">
    <property type="entry name" value="murF"/>
    <property type="match status" value="1"/>
</dbReference>
<evidence type="ECO:0000256" key="3">
    <source>
        <dbReference type="ARBA" id="ARBA00022618"/>
    </source>
</evidence>
<dbReference type="GO" id="GO:0005524">
    <property type="term" value="F:ATP binding"/>
    <property type="evidence" value="ECO:0007669"/>
    <property type="project" value="UniProtKB-UniRule"/>
</dbReference>
<sequence>MPDLWTSTEIAEATGGAASAPFAVSGVAFDSREVGQGDLFVAMKGEATDGHKFIDKAFGQGAAGAIVSEPVAYPHILVPDSAAALEALGKASRKRMDGKVIGVTGSVGKTGTKEALFQALDRAARDQVHRSVKSYNNHVGVPLSLARMPHGSAYGVFEMGMNHAGELAALTRQVRPHVAIVTAIAPAHIEFFGTEAKIAEAKAEIFEGLQPGGTAIIPYDSPHVTLLYNKAERHAARILTFGTSPQADICAREAVPAPGGGTLVTATLPDAELCFTVAAPGDHWVSNALAVLAAVDAVGGDLAAAGLALAEMPGLPGRGERRILPVAGGQALLIDESYNANPLSMTATLTQLGREKADRRVAILGGMRELGDRSIELHAGLVEPLGVGQVDYAILVGAEMTPLADALVGIIPFVHVADTAAAIPLIQSEMRAGDAILVKGSNGVGLSRLVAALGENAGEGKTN</sequence>
<dbReference type="EMBL" id="JABBFV010000010">
    <property type="protein sequence ID" value="NML11355.1"/>
    <property type="molecule type" value="Genomic_DNA"/>
</dbReference>
<comment type="similarity">
    <text evidence="10">Belongs to the MurCDEF family. MurF subfamily.</text>
</comment>
<evidence type="ECO:0000313" key="16">
    <source>
        <dbReference type="Proteomes" id="UP000519023"/>
    </source>
</evidence>
<evidence type="ECO:0000256" key="10">
    <source>
        <dbReference type="HAMAP-Rule" id="MF_02019"/>
    </source>
</evidence>
<dbReference type="InterPro" id="IPR000713">
    <property type="entry name" value="Mur_ligase_N"/>
</dbReference>
<gene>
    <name evidence="10" type="primary">murF</name>
    <name evidence="15" type="ORF">HHL08_14560</name>
</gene>
<dbReference type="InterPro" id="IPR013221">
    <property type="entry name" value="Mur_ligase_cen"/>
</dbReference>
<comment type="caution">
    <text evidence="15">The sequence shown here is derived from an EMBL/GenBank/DDBJ whole genome shotgun (WGS) entry which is preliminary data.</text>
</comment>
<dbReference type="GO" id="GO:0009252">
    <property type="term" value="P:peptidoglycan biosynthetic process"/>
    <property type="evidence" value="ECO:0007669"/>
    <property type="project" value="UniProtKB-UniRule"/>
</dbReference>
<dbReference type="InterPro" id="IPR035911">
    <property type="entry name" value="MurE/MurF_N"/>
</dbReference>
<reference evidence="15 16" key="1">
    <citation type="submission" date="2020-04" db="EMBL/GenBank/DDBJ databases">
        <title>Sphingobium sp. AR-3-1 isolated from Arctic soil.</title>
        <authorList>
            <person name="Dahal R.H."/>
            <person name="Chaudhary D.K."/>
        </authorList>
    </citation>
    <scope>NUCLEOTIDE SEQUENCE [LARGE SCALE GENOMIC DNA]</scope>
    <source>
        <strain evidence="15 16">AR-3-1</strain>
    </source>
</reference>
<accession>A0A7X9WWT5</accession>
<proteinExistence type="inferred from homology"/>
<keyword evidence="9 10" id="KW-0961">Cell wall biogenesis/degradation</keyword>
<dbReference type="Gene3D" id="3.40.1190.10">
    <property type="entry name" value="Mur-like, catalytic domain"/>
    <property type="match status" value="1"/>
</dbReference>
<dbReference type="InterPro" id="IPR004101">
    <property type="entry name" value="Mur_ligase_C"/>
</dbReference>
<evidence type="ECO:0000259" key="14">
    <source>
        <dbReference type="Pfam" id="PF08245"/>
    </source>
</evidence>
<comment type="caution">
    <text evidence="10">Lacks conserved residue(s) required for the propagation of feature annotation.</text>
</comment>
<dbReference type="SUPFAM" id="SSF63418">
    <property type="entry name" value="MurE/MurF N-terminal domain"/>
    <property type="match status" value="1"/>
</dbReference>
<keyword evidence="4 10" id="KW-0547">Nucleotide-binding</keyword>
<evidence type="ECO:0000259" key="13">
    <source>
        <dbReference type="Pfam" id="PF02875"/>
    </source>
</evidence>
<evidence type="ECO:0000313" key="15">
    <source>
        <dbReference type="EMBL" id="NML11355.1"/>
    </source>
</evidence>
<dbReference type="UniPathway" id="UPA00219"/>
<evidence type="ECO:0000259" key="12">
    <source>
        <dbReference type="Pfam" id="PF01225"/>
    </source>
</evidence>
<evidence type="ECO:0000256" key="8">
    <source>
        <dbReference type="ARBA" id="ARBA00023306"/>
    </source>
</evidence>
<comment type="subcellular location">
    <subcellularLocation>
        <location evidence="10 11">Cytoplasm</location>
    </subcellularLocation>
</comment>
<name>A0A7X9WWT5_9SPHN</name>
<comment type="pathway">
    <text evidence="10 11">Cell wall biogenesis; peptidoglycan biosynthesis.</text>
</comment>
<dbReference type="RefSeq" id="WP_169573886.1">
    <property type="nucleotide sequence ID" value="NZ_JABBFV010000010.1"/>
</dbReference>
<evidence type="ECO:0000256" key="1">
    <source>
        <dbReference type="ARBA" id="ARBA00022490"/>
    </source>
</evidence>
<dbReference type="Pfam" id="PF01225">
    <property type="entry name" value="Mur_ligase"/>
    <property type="match status" value="1"/>
</dbReference>
<feature type="domain" description="Mur ligase central" evidence="14">
    <location>
        <begin position="103"/>
        <end position="295"/>
    </location>
</feature>
<dbReference type="GO" id="GO:0005737">
    <property type="term" value="C:cytoplasm"/>
    <property type="evidence" value="ECO:0007669"/>
    <property type="project" value="UniProtKB-SubCell"/>
</dbReference>
<keyword evidence="16" id="KW-1185">Reference proteome</keyword>
<keyword evidence="5 10" id="KW-0067">ATP-binding</keyword>
<keyword evidence="3 10" id="KW-0132">Cell division</keyword>
<keyword evidence="8 10" id="KW-0131">Cell cycle</keyword>
<dbReference type="GO" id="GO:0047480">
    <property type="term" value="F:UDP-N-acetylmuramoyl-tripeptide-D-alanyl-D-alanine ligase activity"/>
    <property type="evidence" value="ECO:0007669"/>
    <property type="project" value="UniProtKB-UniRule"/>
</dbReference>
<evidence type="ECO:0000256" key="9">
    <source>
        <dbReference type="ARBA" id="ARBA00023316"/>
    </source>
</evidence>
<evidence type="ECO:0000256" key="7">
    <source>
        <dbReference type="ARBA" id="ARBA00022984"/>
    </source>
</evidence>
<dbReference type="SUPFAM" id="SSF53623">
    <property type="entry name" value="MurD-like peptide ligases, catalytic domain"/>
    <property type="match status" value="1"/>
</dbReference>
<dbReference type="Pfam" id="PF08245">
    <property type="entry name" value="Mur_ligase_M"/>
    <property type="match status" value="1"/>
</dbReference>
<dbReference type="InterPro" id="IPR005863">
    <property type="entry name" value="UDP-N-AcMur_synth"/>
</dbReference>
<dbReference type="Gene3D" id="3.90.190.20">
    <property type="entry name" value="Mur ligase, C-terminal domain"/>
    <property type="match status" value="1"/>
</dbReference>
<keyword evidence="1 10" id="KW-0963">Cytoplasm</keyword>
<comment type="function">
    <text evidence="10 11">Involved in cell wall formation. Catalyzes the final step in the synthesis of UDP-N-acetylmuramoyl-pentapeptide, the precursor of murein.</text>
</comment>